<evidence type="ECO:0000256" key="6">
    <source>
        <dbReference type="ARBA" id="ARBA00022552"/>
    </source>
</evidence>
<evidence type="ECO:0000256" key="10">
    <source>
        <dbReference type="ARBA" id="ARBA00022723"/>
    </source>
</evidence>
<evidence type="ECO:0000256" key="2">
    <source>
        <dbReference type="ARBA" id="ARBA00004496"/>
    </source>
</evidence>
<evidence type="ECO:0000256" key="11">
    <source>
        <dbReference type="ARBA" id="ARBA00022759"/>
    </source>
</evidence>
<dbReference type="OrthoDB" id="9805026at2"/>
<protein>
    <recommendedName>
        <fullName evidence="15">Ribonuclease 3</fullName>
        <ecNumber evidence="15">3.1.26.3</ecNumber>
    </recommendedName>
    <alternativeName>
        <fullName evidence="15">Ribonuclease III</fullName>
        <shortName evidence="15">RNase III</shortName>
    </alternativeName>
</protein>
<dbReference type="SUPFAM" id="SSF69065">
    <property type="entry name" value="RNase III domain-like"/>
    <property type="match status" value="1"/>
</dbReference>
<reference evidence="19" key="2">
    <citation type="submission" date="2011-03" db="EMBL/GenBank/DDBJ databases">
        <title>The complete genome of Desulfobacca acetoxidans DSM 11109.</title>
        <authorList>
            <consortium name="US DOE Joint Genome Institute (JGI-PGF)"/>
            <person name="Lucas S."/>
            <person name="Copeland A."/>
            <person name="Lapidus A."/>
            <person name="Bruce D."/>
            <person name="Goodwin L."/>
            <person name="Pitluck S."/>
            <person name="Peters L."/>
            <person name="Kyrpides N."/>
            <person name="Mavromatis K."/>
            <person name="Ivanova N."/>
            <person name="Ovchinnikova G."/>
            <person name="Teshima H."/>
            <person name="Detter J.C."/>
            <person name="Han C."/>
            <person name="Land M."/>
            <person name="Hauser L."/>
            <person name="Markowitz V."/>
            <person name="Cheng J.-F."/>
            <person name="Hugenholtz P."/>
            <person name="Woyke T."/>
            <person name="Wu D."/>
            <person name="Spring S."/>
            <person name="Schueler E."/>
            <person name="Brambilla E."/>
            <person name="Klenk H.-P."/>
            <person name="Eisen J.A."/>
        </authorList>
    </citation>
    <scope>NUCLEOTIDE SEQUENCE [LARGE SCALE GENOMIC DNA]</scope>
    <source>
        <strain evidence="19">ATCC 700848 / DSM 11109 / ASRB2</strain>
    </source>
</reference>
<keyword evidence="14 15" id="KW-0694">RNA-binding</keyword>
<dbReference type="GO" id="GO:0010468">
    <property type="term" value="P:regulation of gene expression"/>
    <property type="evidence" value="ECO:0007669"/>
    <property type="project" value="TreeGrafter"/>
</dbReference>
<dbReference type="InterPro" id="IPR011907">
    <property type="entry name" value="RNase_III"/>
</dbReference>
<dbReference type="HOGENOM" id="CLU_000907_1_3_7"/>
<evidence type="ECO:0000256" key="1">
    <source>
        <dbReference type="ARBA" id="ARBA00000109"/>
    </source>
</evidence>
<dbReference type="NCBIfam" id="TIGR02191">
    <property type="entry name" value="RNaseIII"/>
    <property type="match status" value="1"/>
</dbReference>
<keyword evidence="7 15" id="KW-0507">mRNA processing</keyword>
<dbReference type="Gene3D" id="3.30.160.20">
    <property type="match status" value="1"/>
</dbReference>
<dbReference type="Proteomes" id="UP000000483">
    <property type="component" value="Chromosome"/>
</dbReference>
<evidence type="ECO:0000256" key="3">
    <source>
        <dbReference type="ARBA" id="ARBA00010183"/>
    </source>
</evidence>
<evidence type="ECO:0000256" key="13">
    <source>
        <dbReference type="ARBA" id="ARBA00022842"/>
    </source>
</evidence>
<dbReference type="GO" id="GO:0004525">
    <property type="term" value="F:ribonuclease III activity"/>
    <property type="evidence" value="ECO:0007669"/>
    <property type="project" value="UniProtKB-UniRule"/>
</dbReference>
<evidence type="ECO:0000256" key="8">
    <source>
        <dbReference type="ARBA" id="ARBA00022694"/>
    </source>
</evidence>
<keyword evidence="15" id="KW-0699">rRNA-binding</keyword>
<keyword evidence="9 15" id="KW-0540">Nuclease</keyword>
<evidence type="ECO:0000256" key="14">
    <source>
        <dbReference type="ARBA" id="ARBA00022884"/>
    </source>
</evidence>
<comment type="similarity">
    <text evidence="3">Belongs to the ribonuclease III family.</text>
</comment>
<feature type="active site" evidence="15">
    <location>
        <position position="51"/>
    </location>
</feature>
<keyword evidence="12 15" id="KW-0378">Hydrolase</keyword>
<dbReference type="PANTHER" id="PTHR11207">
    <property type="entry name" value="RIBONUCLEASE III"/>
    <property type="match status" value="1"/>
</dbReference>
<feature type="binding site" evidence="15">
    <location>
        <position position="120"/>
    </location>
    <ligand>
        <name>Mg(2+)</name>
        <dbReference type="ChEBI" id="CHEBI:18420"/>
    </ligand>
</feature>
<keyword evidence="11 15" id="KW-0255">Endonuclease</keyword>
<dbReference type="SMART" id="SM00358">
    <property type="entry name" value="DSRM"/>
    <property type="match status" value="1"/>
</dbReference>
<dbReference type="FunFam" id="1.10.1520.10:FF:000001">
    <property type="entry name" value="Ribonuclease 3"/>
    <property type="match status" value="1"/>
</dbReference>
<dbReference type="Pfam" id="PF14622">
    <property type="entry name" value="Ribonucleas_3_3"/>
    <property type="match status" value="1"/>
</dbReference>
<keyword evidence="6 15" id="KW-0698">rRNA processing</keyword>
<dbReference type="RefSeq" id="WP_013706164.1">
    <property type="nucleotide sequence ID" value="NC_015388.1"/>
</dbReference>
<dbReference type="GO" id="GO:0008033">
    <property type="term" value="P:tRNA processing"/>
    <property type="evidence" value="ECO:0007669"/>
    <property type="project" value="UniProtKB-KW"/>
</dbReference>
<dbReference type="InterPro" id="IPR014720">
    <property type="entry name" value="dsRBD_dom"/>
</dbReference>
<dbReference type="eggNOG" id="COG0571">
    <property type="taxonomic scope" value="Bacteria"/>
</dbReference>
<comment type="catalytic activity">
    <reaction evidence="1 15">
        <text>Endonucleolytic cleavage to 5'-phosphomonoester.</text>
        <dbReference type="EC" id="3.1.26.3"/>
    </reaction>
</comment>
<dbReference type="PANTHER" id="PTHR11207:SF0">
    <property type="entry name" value="RIBONUCLEASE 3"/>
    <property type="match status" value="1"/>
</dbReference>
<comment type="subunit">
    <text evidence="4 15">Homodimer.</text>
</comment>
<feature type="active site" evidence="15">
    <location>
        <position position="123"/>
    </location>
</feature>
<evidence type="ECO:0000313" key="18">
    <source>
        <dbReference type="EMBL" id="AEB09052.1"/>
    </source>
</evidence>
<dbReference type="CDD" id="cd00593">
    <property type="entry name" value="RIBOc"/>
    <property type="match status" value="1"/>
</dbReference>
<evidence type="ECO:0000256" key="15">
    <source>
        <dbReference type="HAMAP-Rule" id="MF_00104"/>
    </source>
</evidence>
<dbReference type="SUPFAM" id="SSF54768">
    <property type="entry name" value="dsRNA-binding domain-like"/>
    <property type="match status" value="1"/>
</dbReference>
<feature type="binding site" evidence="15">
    <location>
        <position position="47"/>
    </location>
    <ligand>
        <name>Mg(2+)</name>
        <dbReference type="ChEBI" id="CHEBI:18420"/>
    </ligand>
</feature>
<dbReference type="SMART" id="SM00535">
    <property type="entry name" value="RIBOc"/>
    <property type="match status" value="1"/>
</dbReference>
<name>F2NHD6_DESAR</name>
<evidence type="ECO:0000256" key="12">
    <source>
        <dbReference type="ARBA" id="ARBA00022801"/>
    </source>
</evidence>
<feature type="domain" description="RNase III" evidence="17">
    <location>
        <begin position="6"/>
        <end position="134"/>
    </location>
</feature>
<dbReference type="GO" id="GO:0046872">
    <property type="term" value="F:metal ion binding"/>
    <property type="evidence" value="ECO:0007669"/>
    <property type="project" value="UniProtKB-KW"/>
</dbReference>
<dbReference type="EC" id="3.1.26.3" evidence="15"/>
<evidence type="ECO:0000256" key="5">
    <source>
        <dbReference type="ARBA" id="ARBA00022490"/>
    </source>
</evidence>
<dbReference type="GO" id="GO:0005737">
    <property type="term" value="C:cytoplasm"/>
    <property type="evidence" value="ECO:0007669"/>
    <property type="project" value="UniProtKB-SubCell"/>
</dbReference>
<gene>
    <name evidence="15" type="primary">rnc</name>
    <name evidence="18" type="ordered locus">Desac_1190</name>
</gene>
<feature type="binding site" evidence="15">
    <location>
        <position position="123"/>
    </location>
    <ligand>
        <name>Mg(2+)</name>
        <dbReference type="ChEBI" id="CHEBI:18420"/>
    </ligand>
</feature>
<proteinExistence type="inferred from homology"/>
<evidence type="ECO:0000256" key="7">
    <source>
        <dbReference type="ARBA" id="ARBA00022664"/>
    </source>
</evidence>
<dbReference type="GO" id="GO:0006397">
    <property type="term" value="P:mRNA processing"/>
    <property type="evidence" value="ECO:0007669"/>
    <property type="project" value="UniProtKB-UniRule"/>
</dbReference>
<keyword evidence="8 15" id="KW-0819">tRNA processing</keyword>
<reference evidence="18 19" key="1">
    <citation type="journal article" date="2011" name="Stand. Genomic Sci.">
        <title>Complete genome sequence of the acetate-degrading sulfate reducer Desulfobacca acetoxidans type strain (ASRB2).</title>
        <authorList>
            <person name="Goker M."/>
            <person name="Teshima H."/>
            <person name="Lapidus A."/>
            <person name="Nolan M."/>
            <person name="Lucas S."/>
            <person name="Hammon N."/>
            <person name="Deshpande S."/>
            <person name="Cheng J.F."/>
            <person name="Tapia R."/>
            <person name="Han C."/>
            <person name="Goodwin L."/>
            <person name="Pitluck S."/>
            <person name="Huntemann M."/>
            <person name="Liolios K."/>
            <person name="Ivanova N."/>
            <person name="Pagani I."/>
            <person name="Mavromatis K."/>
            <person name="Ovchinikova G."/>
            <person name="Pati A."/>
            <person name="Chen A."/>
            <person name="Palaniappan K."/>
            <person name="Land M."/>
            <person name="Hauser L."/>
            <person name="Brambilla E.M."/>
            <person name="Rohde M."/>
            <person name="Spring S."/>
            <person name="Detter J.C."/>
            <person name="Woyke T."/>
            <person name="Bristow J."/>
            <person name="Eisen J.A."/>
            <person name="Markowitz V."/>
            <person name="Hugenholtz P."/>
            <person name="Kyrpides N.C."/>
            <person name="Klenk H.P."/>
        </authorList>
    </citation>
    <scope>NUCLEOTIDE SEQUENCE [LARGE SCALE GENOMIC DNA]</scope>
    <source>
        <strain evidence="19">ATCC 700848 / DSM 11109 / ASRB2</strain>
    </source>
</reference>
<dbReference type="STRING" id="880072.Desac_1190"/>
<dbReference type="CDD" id="cd10845">
    <property type="entry name" value="DSRM_RNAse_III_family"/>
    <property type="match status" value="1"/>
</dbReference>
<dbReference type="GO" id="GO:0019843">
    <property type="term" value="F:rRNA binding"/>
    <property type="evidence" value="ECO:0007669"/>
    <property type="project" value="UniProtKB-KW"/>
</dbReference>
<dbReference type="FunFam" id="3.30.160.20:FF:000003">
    <property type="entry name" value="Ribonuclease 3"/>
    <property type="match status" value="1"/>
</dbReference>
<evidence type="ECO:0000256" key="4">
    <source>
        <dbReference type="ARBA" id="ARBA00011738"/>
    </source>
</evidence>
<dbReference type="InterPro" id="IPR000999">
    <property type="entry name" value="RNase_III_dom"/>
</dbReference>
<dbReference type="AlphaFoldDB" id="F2NHD6"/>
<dbReference type="GO" id="GO:0003725">
    <property type="term" value="F:double-stranded RNA binding"/>
    <property type="evidence" value="ECO:0007669"/>
    <property type="project" value="TreeGrafter"/>
</dbReference>
<evidence type="ECO:0000256" key="9">
    <source>
        <dbReference type="ARBA" id="ARBA00022722"/>
    </source>
</evidence>
<dbReference type="HAMAP" id="MF_00104">
    <property type="entry name" value="RNase_III"/>
    <property type="match status" value="1"/>
</dbReference>
<dbReference type="GO" id="GO:0042802">
    <property type="term" value="F:identical protein binding"/>
    <property type="evidence" value="ECO:0007669"/>
    <property type="project" value="UniProtKB-ARBA"/>
</dbReference>
<dbReference type="PROSITE" id="PS50142">
    <property type="entry name" value="RNASE_3_2"/>
    <property type="match status" value="1"/>
</dbReference>
<evidence type="ECO:0000259" key="16">
    <source>
        <dbReference type="PROSITE" id="PS50137"/>
    </source>
</evidence>
<evidence type="ECO:0000313" key="19">
    <source>
        <dbReference type="Proteomes" id="UP000000483"/>
    </source>
</evidence>
<dbReference type="EMBL" id="CP002629">
    <property type="protein sequence ID" value="AEB09052.1"/>
    <property type="molecule type" value="Genomic_DNA"/>
</dbReference>
<comment type="cofactor">
    <cofactor evidence="15">
        <name>Mg(2+)</name>
        <dbReference type="ChEBI" id="CHEBI:18420"/>
    </cofactor>
</comment>
<dbReference type="Gene3D" id="1.10.1520.10">
    <property type="entry name" value="Ribonuclease III domain"/>
    <property type="match status" value="1"/>
</dbReference>
<comment type="subcellular location">
    <subcellularLocation>
        <location evidence="2 15">Cytoplasm</location>
    </subcellularLocation>
</comment>
<organism evidence="18 19">
    <name type="scientific">Desulfobacca acetoxidans (strain ATCC 700848 / DSM 11109 / ASRB2)</name>
    <dbReference type="NCBI Taxonomy" id="880072"/>
    <lineage>
        <taxon>Bacteria</taxon>
        <taxon>Pseudomonadati</taxon>
        <taxon>Thermodesulfobacteriota</taxon>
        <taxon>Desulfobaccia</taxon>
        <taxon>Desulfobaccales</taxon>
        <taxon>Desulfobaccaceae</taxon>
        <taxon>Desulfobacca</taxon>
    </lineage>
</organism>
<dbReference type="GO" id="GO:0006364">
    <property type="term" value="P:rRNA processing"/>
    <property type="evidence" value="ECO:0007669"/>
    <property type="project" value="UniProtKB-UniRule"/>
</dbReference>
<keyword evidence="19" id="KW-1185">Reference proteome</keyword>
<dbReference type="PROSITE" id="PS50137">
    <property type="entry name" value="DS_RBD"/>
    <property type="match status" value="1"/>
</dbReference>
<feature type="domain" description="DRBM" evidence="16">
    <location>
        <begin position="161"/>
        <end position="230"/>
    </location>
</feature>
<evidence type="ECO:0000259" key="17">
    <source>
        <dbReference type="PROSITE" id="PS50142"/>
    </source>
</evidence>
<comment type="function">
    <text evidence="15">Digests double-stranded RNA. Involved in the processing of primary rRNA transcript to yield the immediate precursors to the large and small rRNAs (23S and 16S). Processes some mRNAs, and tRNAs when they are encoded in the rRNA operon. Processes pre-crRNA and tracrRNA of type II CRISPR loci if present in the organism.</text>
</comment>
<dbReference type="KEGG" id="dao:Desac_1190"/>
<dbReference type="Pfam" id="PF00035">
    <property type="entry name" value="dsrm"/>
    <property type="match status" value="1"/>
</dbReference>
<keyword evidence="5 15" id="KW-0963">Cytoplasm</keyword>
<dbReference type="InterPro" id="IPR036389">
    <property type="entry name" value="RNase_III_sf"/>
</dbReference>
<accession>F2NHD6</accession>
<keyword evidence="13 15" id="KW-0460">Magnesium</keyword>
<sequence length="231" mass="25895">MTDIHLTELERQLRYSFKNRRWLEQALVHSSYAYEFPLQGPSNERLEFFGDAVLSLFISDFLMEYYPQAGEGLLSRWRASLVNARHLAGIARSLDLGGHLRLGRGEEQQSGRRKPSVLADALEAVLAAVYLDGGFAAARGVVKLLFQASLTRLEDKASMQDFKTLLQEYAQKNLKVTPTYRVVTATGPAHARTFEVEVWLADQPWGRGQGKSKKQAAQEAARLALAVLEKD</sequence>
<keyword evidence="10 15" id="KW-0479">Metal-binding</keyword>